<dbReference type="Pfam" id="PF06271">
    <property type="entry name" value="RDD"/>
    <property type="match status" value="1"/>
</dbReference>
<proteinExistence type="predicted"/>
<dbReference type="GO" id="GO:0005886">
    <property type="term" value="C:plasma membrane"/>
    <property type="evidence" value="ECO:0007669"/>
    <property type="project" value="UniProtKB-SubCell"/>
</dbReference>
<keyword evidence="4 6" id="KW-1133">Transmembrane helix</keyword>
<comment type="caution">
    <text evidence="8">The sequence shown here is derived from an EMBL/GenBank/DDBJ whole genome shotgun (WGS) entry which is preliminary data.</text>
</comment>
<feature type="transmembrane region" description="Helical" evidence="6">
    <location>
        <begin position="5"/>
        <end position="25"/>
    </location>
</feature>
<keyword evidence="5 6" id="KW-0472">Membrane</keyword>
<evidence type="ECO:0000313" key="9">
    <source>
        <dbReference type="Proteomes" id="UP000298180"/>
    </source>
</evidence>
<feature type="transmembrane region" description="Helical" evidence="6">
    <location>
        <begin position="106"/>
        <end position="124"/>
    </location>
</feature>
<dbReference type="PANTHER" id="PTHR36115">
    <property type="entry name" value="PROLINE-RICH ANTIGEN HOMOLOG-RELATED"/>
    <property type="match status" value="1"/>
</dbReference>
<evidence type="ECO:0000256" key="6">
    <source>
        <dbReference type="SAM" id="Phobius"/>
    </source>
</evidence>
<feature type="transmembrane region" description="Helical" evidence="6">
    <location>
        <begin position="37"/>
        <end position="55"/>
    </location>
</feature>
<keyword evidence="3 6" id="KW-0812">Transmembrane</keyword>
<accession>A0A4Z0BJE5</accession>
<feature type="domain" description="RDD" evidence="7">
    <location>
        <begin position="4"/>
        <end position="140"/>
    </location>
</feature>
<evidence type="ECO:0000256" key="3">
    <source>
        <dbReference type="ARBA" id="ARBA00022692"/>
    </source>
</evidence>
<keyword evidence="2" id="KW-1003">Cell membrane</keyword>
<keyword evidence="9" id="KW-1185">Reference proteome</keyword>
<sequence>MACWLYEGVLMFGVVVPAGLLFSVATQMRHGLDNRQGLIAFLFAVLAAYFVWFWSKGQTLAMKTWRIRVVDRYGQRVRPLRALMRYVFSYLWLLPPLAAFQTHRIAVGPVFVVFIGWVAIWALLSRFHPERQFWHDALAGTRLVEAPPPSPRAS</sequence>
<gene>
    <name evidence="8" type="ORF">EZ313_22300</name>
</gene>
<reference evidence="8 9" key="1">
    <citation type="submission" date="2019-03" db="EMBL/GenBank/DDBJ databases">
        <title>Ramlibacter henchirensis DSM 14656, whole genome shotgun sequence.</title>
        <authorList>
            <person name="Zhang X."/>
            <person name="Feng G."/>
            <person name="Zhu H."/>
        </authorList>
    </citation>
    <scope>NUCLEOTIDE SEQUENCE [LARGE SCALE GENOMIC DNA]</scope>
    <source>
        <strain evidence="8 9">DSM 14656</strain>
    </source>
</reference>
<evidence type="ECO:0000256" key="2">
    <source>
        <dbReference type="ARBA" id="ARBA00022475"/>
    </source>
</evidence>
<dbReference type="PANTHER" id="PTHR36115:SF4">
    <property type="entry name" value="MEMBRANE PROTEIN"/>
    <property type="match status" value="1"/>
</dbReference>
<evidence type="ECO:0000256" key="5">
    <source>
        <dbReference type="ARBA" id="ARBA00023136"/>
    </source>
</evidence>
<feature type="transmembrane region" description="Helical" evidence="6">
    <location>
        <begin position="82"/>
        <end position="100"/>
    </location>
</feature>
<dbReference type="AlphaFoldDB" id="A0A4Z0BJE5"/>
<comment type="subcellular location">
    <subcellularLocation>
        <location evidence="1">Cell membrane</location>
        <topology evidence="1">Multi-pass membrane protein</topology>
    </subcellularLocation>
</comment>
<organism evidence="8 9">
    <name type="scientific">Ramlibacter henchirensis</name>
    <dbReference type="NCBI Taxonomy" id="204072"/>
    <lineage>
        <taxon>Bacteria</taxon>
        <taxon>Pseudomonadati</taxon>
        <taxon>Pseudomonadota</taxon>
        <taxon>Betaproteobacteria</taxon>
        <taxon>Burkholderiales</taxon>
        <taxon>Comamonadaceae</taxon>
        <taxon>Ramlibacter</taxon>
    </lineage>
</organism>
<evidence type="ECO:0000256" key="4">
    <source>
        <dbReference type="ARBA" id="ARBA00022989"/>
    </source>
</evidence>
<evidence type="ECO:0000256" key="1">
    <source>
        <dbReference type="ARBA" id="ARBA00004651"/>
    </source>
</evidence>
<dbReference type="OrthoDB" id="5298807at2"/>
<name>A0A4Z0BJE5_9BURK</name>
<evidence type="ECO:0000313" key="8">
    <source>
        <dbReference type="EMBL" id="TFY99452.1"/>
    </source>
</evidence>
<evidence type="ECO:0000259" key="7">
    <source>
        <dbReference type="Pfam" id="PF06271"/>
    </source>
</evidence>
<dbReference type="InterPro" id="IPR051791">
    <property type="entry name" value="Pra-immunoreactive"/>
</dbReference>
<protein>
    <submittedName>
        <fullName evidence="8">RDD family protein</fullName>
    </submittedName>
</protein>
<dbReference type="InterPro" id="IPR010432">
    <property type="entry name" value="RDD"/>
</dbReference>
<dbReference type="EMBL" id="SMLM01000004">
    <property type="protein sequence ID" value="TFY99452.1"/>
    <property type="molecule type" value="Genomic_DNA"/>
</dbReference>
<dbReference type="Proteomes" id="UP000298180">
    <property type="component" value="Unassembled WGS sequence"/>
</dbReference>